<evidence type="ECO:0000313" key="3">
    <source>
        <dbReference type="EMBL" id="GGC88324.1"/>
    </source>
</evidence>
<organism evidence="3 4">
    <name type="scientific">Tersicoccus solisilvae</name>
    <dbReference type="NCBI Taxonomy" id="1882339"/>
    <lineage>
        <taxon>Bacteria</taxon>
        <taxon>Bacillati</taxon>
        <taxon>Actinomycetota</taxon>
        <taxon>Actinomycetes</taxon>
        <taxon>Micrococcales</taxon>
        <taxon>Micrococcaceae</taxon>
        <taxon>Tersicoccus</taxon>
    </lineage>
</organism>
<keyword evidence="2" id="KW-1133">Transmembrane helix</keyword>
<feature type="transmembrane region" description="Helical" evidence="2">
    <location>
        <begin position="64"/>
        <end position="83"/>
    </location>
</feature>
<accession>A0ABQ1P0I4</accession>
<evidence type="ECO:0000256" key="1">
    <source>
        <dbReference type="SAM" id="MobiDB-lite"/>
    </source>
</evidence>
<comment type="caution">
    <text evidence="3">The sequence shown here is derived from an EMBL/GenBank/DDBJ whole genome shotgun (WGS) entry which is preliminary data.</text>
</comment>
<feature type="region of interest" description="Disordered" evidence="1">
    <location>
        <begin position="1"/>
        <end position="31"/>
    </location>
</feature>
<protein>
    <submittedName>
        <fullName evidence="3">Membrane protein</fullName>
    </submittedName>
</protein>
<proteinExistence type="predicted"/>
<feature type="region of interest" description="Disordered" evidence="1">
    <location>
        <begin position="86"/>
        <end position="157"/>
    </location>
</feature>
<feature type="compositionally biased region" description="Basic and acidic residues" evidence="1">
    <location>
        <begin position="130"/>
        <end position="157"/>
    </location>
</feature>
<gene>
    <name evidence="3" type="ORF">GCM10011512_14100</name>
</gene>
<reference evidence="4" key="1">
    <citation type="journal article" date="2019" name="Int. J. Syst. Evol. Microbiol.">
        <title>The Global Catalogue of Microorganisms (GCM) 10K type strain sequencing project: providing services to taxonomists for standard genome sequencing and annotation.</title>
        <authorList>
            <consortium name="The Broad Institute Genomics Platform"/>
            <consortium name="The Broad Institute Genome Sequencing Center for Infectious Disease"/>
            <person name="Wu L."/>
            <person name="Ma J."/>
        </authorList>
    </citation>
    <scope>NUCLEOTIDE SEQUENCE [LARGE SCALE GENOMIC DNA]</scope>
    <source>
        <strain evidence="4">CGMCC 1.15480</strain>
    </source>
</reference>
<dbReference type="InterPro" id="IPR021449">
    <property type="entry name" value="DUF3099"/>
</dbReference>
<dbReference type="EMBL" id="BMJI01000006">
    <property type="protein sequence ID" value="GGC88324.1"/>
    <property type="molecule type" value="Genomic_DNA"/>
</dbReference>
<dbReference type="Proteomes" id="UP000597761">
    <property type="component" value="Unassembled WGS sequence"/>
</dbReference>
<keyword evidence="2" id="KW-0812">Transmembrane</keyword>
<feature type="compositionally biased region" description="Polar residues" evidence="1">
    <location>
        <begin position="88"/>
        <end position="99"/>
    </location>
</feature>
<keyword evidence="4" id="KW-1185">Reference proteome</keyword>
<feature type="compositionally biased region" description="Acidic residues" evidence="1">
    <location>
        <begin position="111"/>
        <end position="127"/>
    </location>
</feature>
<keyword evidence="2" id="KW-0472">Membrane</keyword>
<feature type="transmembrane region" description="Helical" evidence="2">
    <location>
        <begin position="38"/>
        <end position="58"/>
    </location>
</feature>
<dbReference type="Pfam" id="PF11298">
    <property type="entry name" value="DUF3099"/>
    <property type="match status" value="1"/>
</dbReference>
<evidence type="ECO:0000256" key="2">
    <source>
        <dbReference type="SAM" id="Phobius"/>
    </source>
</evidence>
<evidence type="ECO:0000313" key="4">
    <source>
        <dbReference type="Proteomes" id="UP000597761"/>
    </source>
</evidence>
<sequence>MTQNHTEGRGSHRRSGNPDVHTITDAQQSHTADMNGRMIRYATSMGIRLVCIVLAFVFDGWLRWVMIAGAVILPWIAVVIANAGGTVDVSNGNPSTETTPPRPALTRGPTADDEVLDGEVLDDDDATPDAPRERDAPREPDGRVEPDAPDDRRSGPA</sequence>
<feature type="compositionally biased region" description="Basic and acidic residues" evidence="1">
    <location>
        <begin position="1"/>
        <end position="10"/>
    </location>
</feature>
<name>A0ABQ1P0I4_9MICC</name>